<evidence type="ECO:0000313" key="2">
    <source>
        <dbReference type="EMBL" id="AUP78667.1"/>
    </source>
</evidence>
<gene>
    <name evidence="2" type="ORF">C1H87_08080</name>
</gene>
<keyword evidence="1" id="KW-0732">Signal</keyword>
<organism evidence="2 3">
    <name type="scientific">Flavivirga eckloniae</name>
    <dbReference type="NCBI Taxonomy" id="1803846"/>
    <lineage>
        <taxon>Bacteria</taxon>
        <taxon>Pseudomonadati</taxon>
        <taxon>Bacteroidota</taxon>
        <taxon>Flavobacteriia</taxon>
        <taxon>Flavobacteriales</taxon>
        <taxon>Flavobacteriaceae</taxon>
        <taxon>Flavivirga</taxon>
    </lineage>
</organism>
<name>A0A2K9PQ25_9FLAO</name>
<evidence type="ECO:0000256" key="1">
    <source>
        <dbReference type="SAM" id="SignalP"/>
    </source>
</evidence>
<reference evidence="2 3" key="1">
    <citation type="submission" date="2018-01" db="EMBL/GenBank/DDBJ databases">
        <title>Complete genome sequence of Flavivirga eckloniae ECD14 isolated from seaweed Ecklonia cava.</title>
        <authorList>
            <person name="Lee J.H."/>
            <person name="Baik K.S."/>
            <person name="Seong C.N."/>
        </authorList>
    </citation>
    <scope>NUCLEOTIDE SEQUENCE [LARGE SCALE GENOMIC DNA]</scope>
    <source>
        <strain evidence="2 3">ECD14</strain>
    </source>
</reference>
<dbReference type="KEGG" id="fek:C1H87_08080"/>
<evidence type="ECO:0000313" key="3">
    <source>
        <dbReference type="Proteomes" id="UP000235826"/>
    </source>
</evidence>
<dbReference type="EMBL" id="CP025791">
    <property type="protein sequence ID" value="AUP78667.1"/>
    <property type="molecule type" value="Genomic_DNA"/>
</dbReference>
<feature type="chain" id="PRO_5014694624" evidence="1">
    <location>
        <begin position="19"/>
        <end position="90"/>
    </location>
</feature>
<accession>A0A2K9PQ25</accession>
<dbReference type="OrthoDB" id="9958818at2"/>
<dbReference type="Proteomes" id="UP000235826">
    <property type="component" value="Chromosome"/>
</dbReference>
<dbReference type="AlphaFoldDB" id="A0A2K9PQ25"/>
<protein>
    <submittedName>
        <fullName evidence="2">Uncharacterized protein</fullName>
    </submittedName>
</protein>
<proteinExistence type="predicted"/>
<feature type="signal peptide" evidence="1">
    <location>
        <begin position="1"/>
        <end position="18"/>
    </location>
</feature>
<dbReference type="RefSeq" id="WP_102755322.1">
    <property type="nucleotide sequence ID" value="NZ_CP025791.1"/>
</dbReference>
<sequence>MKNTFFKLITPLGLFVFAVITFNTNTSNLNQNDLTLDNILALNSANAEFWGGGCLTCTDEIVAICGRTIAGDTYYGKFVRYDPSPWNPCN</sequence>
<keyword evidence="3" id="KW-1185">Reference proteome</keyword>